<comment type="caution">
    <text evidence="1">The sequence shown here is derived from an EMBL/GenBank/DDBJ whole genome shotgun (WGS) entry which is preliminary data.</text>
</comment>
<dbReference type="Proteomes" id="UP001189429">
    <property type="component" value="Unassembled WGS sequence"/>
</dbReference>
<reference evidence="1" key="1">
    <citation type="submission" date="2023-10" db="EMBL/GenBank/DDBJ databases">
        <authorList>
            <person name="Chen Y."/>
            <person name="Shah S."/>
            <person name="Dougan E. K."/>
            <person name="Thang M."/>
            <person name="Chan C."/>
        </authorList>
    </citation>
    <scope>NUCLEOTIDE SEQUENCE [LARGE SCALE GENOMIC DNA]</scope>
</reference>
<protein>
    <submittedName>
        <fullName evidence="1">Uncharacterized protein</fullName>
    </submittedName>
</protein>
<proteinExistence type="predicted"/>
<evidence type="ECO:0000313" key="1">
    <source>
        <dbReference type="EMBL" id="CAK0874635.1"/>
    </source>
</evidence>
<gene>
    <name evidence="1" type="ORF">PCOR1329_LOCUS59470</name>
</gene>
<accession>A0ABN9VMQ7</accession>
<keyword evidence="2" id="KW-1185">Reference proteome</keyword>
<sequence>MTANARTSALIRKWMQVHSICPICVRVLKSVFKNAWREISLPCSAGAELLRKSPIFRARDWWEQYKHAKEYKKPLRLSMVHATGGNFSHWEDVFCDYFGVDWRSVRDGYHSLQEWMRHFGEFSAWICRQWGLPVVGCVRATTEAVVQDYPPPKRLRAKRYTLEELPATHAAINFHDEPINWEAGAGRFIIICDCQPLVDVIMGTSSRTAPTTAASSTVFAPVGQRYSTKASCPTSAVRILSCGGAASSMWKQTT</sequence>
<dbReference type="EMBL" id="CAUYUJ010017416">
    <property type="protein sequence ID" value="CAK0874635.1"/>
    <property type="molecule type" value="Genomic_DNA"/>
</dbReference>
<evidence type="ECO:0000313" key="2">
    <source>
        <dbReference type="Proteomes" id="UP001189429"/>
    </source>
</evidence>
<name>A0ABN9VMQ7_9DINO</name>
<organism evidence="1 2">
    <name type="scientific">Prorocentrum cordatum</name>
    <dbReference type="NCBI Taxonomy" id="2364126"/>
    <lineage>
        <taxon>Eukaryota</taxon>
        <taxon>Sar</taxon>
        <taxon>Alveolata</taxon>
        <taxon>Dinophyceae</taxon>
        <taxon>Prorocentrales</taxon>
        <taxon>Prorocentraceae</taxon>
        <taxon>Prorocentrum</taxon>
    </lineage>
</organism>